<dbReference type="EMBL" id="JAEVFJ010000021">
    <property type="protein sequence ID" value="KAH8096964.1"/>
    <property type="molecule type" value="Genomic_DNA"/>
</dbReference>
<feature type="compositionally biased region" description="Low complexity" evidence="1">
    <location>
        <begin position="646"/>
        <end position="662"/>
    </location>
</feature>
<feature type="compositionally biased region" description="Basic and acidic residues" evidence="1">
    <location>
        <begin position="574"/>
        <end position="586"/>
    </location>
</feature>
<feature type="compositionally biased region" description="Basic and acidic residues" evidence="1">
    <location>
        <begin position="425"/>
        <end position="445"/>
    </location>
</feature>
<reference evidence="2" key="1">
    <citation type="journal article" date="2021" name="New Phytol.">
        <title>Evolutionary innovations through gain and loss of genes in the ectomycorrhizal Boletales.</title>
        <authorList>
            <person name="Wu G."/>
            <person name="Miyauchi S."/>
            <person name="Morin E."/>
            <person name="Kuo A."/>
            <person name="Drula E."/>
            <person name="Varga T."/>
            <person name="Kohler A."/>
            <person name="Feng B."/>
            <person name="Cao Y."/>
            <person name="Lipzen A."/>
            <person name="Daum C."/>
            <person name="Hundley H."/>
            <person name="Pangilinan J."/>
            <person name="Johnson J."/>
            <person name="Barry K."/>
            <person name="LaButti K."/>
            <person name="Ng V."/>
            <person name="Ahrendt S."/>
            <person name="Min B."/>
            <person name="Choi I.G."/>
            <person name="Park H."/>
            <person name="Plett J.M."/>
            <person name="Magnuson J."/>
            <person name="Spatafora J.W."/>
            <person name="Nagy L.G."/>
            <person name="Henrissat B."/>
            <person name="Grigoriev I.V."/>
            <person name="Yang Z.L."/>
            <person name="Xu J."/>
            <person name="Martin F.M."/>
        </authorList>
    </citation>
    <scope>NUCLEOTIDE SEQUENCE</scope>
    <source>
        <strain evidence="2">KKN 215</strain>
    </source>
</reference>
<feature type="compositionally biased region" description="Low complexity" evidence="1">
    <location>
        <begin position="587"/>
        <end position="597"/>
    </location>
</feature>
<feature type="compositionally biased region" description="Acidic residues" evidence="1">
    <location>
        <begin position="726"/>
        <end position="739"/>
    </location>
</feature>
<gene>
    <name evidence="2" type="ORF">BXZ70DRAFT_908219</name>
</gene>
<feature type="region of interest" description="Disordered" evidence="1">
    <location>
        <begin position="377"/>
        <end position="662"/>
    </location>
</feature>
<sequence>MKGRRSNAACQHLKRWIDCIEPLPDTDVLFNLYDSTQILDMSSQSTFDFSSLSDVERSLVNITLKLKALLDDMPASHTQKFGGWNETFFDVLKSAVSTFRANPTARMPSVLYAIFQATMNQTIFKYADYQQSLENVEAKVAKTEGAPVFIDLPNEPLHLGAPAGNSPEVDPLMRSTSAPRQEPEQPTTSSNELAGDPATAVVKKSGITPRRSTSAPSQESGQPVGTTREEVETAPQGKVVKLSAPQLGAELSRMEAIPPPNFSRLSTSAINVSSKEKLTAEEMNILGAPLFKSRVQCSNCKLVEKPCVFALAQSVVCVLCHTKKNSCSLAPIRSSRQTVLGTQVTRLLMRWHIEKGQEAERLGVDFLSDLTPLVVPDNVGRAHPGGKRNADGKGSATQDADKRSAKGKSQGLEDEDHEMAGEMEEGGHGKEGEDTRLHERSRSVRFESQGALDVDHEMTEASAIKPSASLRRSGRASRGTKTTGEVVPLVERARKDPPATPAPAVAAIAAPAAAAAAASNAAATLAPSPATAKGRRNKKKSQPSPPISHDRATYERIPSVSDEIPPTISSPAQPRERRASPSRERSPGPSSVRVSVPLSNVGPPRHKKRAANTVETPSVARPAAASLAHAATKSAHGATAVPSSHAGTSAPGSSSLPAGPIAGVENSRALWTSWAEMATIQRQTDLMSVYESVIQQQAEDHATAMAEVEVQLRDFRRPRTTAQTQTEDEEDEEDMDMTE</sequence>
<evidence type="ECO:0000313" key="3">
    <source>
        <dbReference type="Proteomes" id="UP000813824"/>
    </source>
</evidence>
<feature type="region of interest" description="Disordered" evidence="1">
    <location>
        <begin position="710"/>
        <end position="739"/>
    </location>
</feature>
<feature type="compositionally biased region" description="Low complexity" evidence="1">
    <location>
        <begin position="467"/>
        <end position="479"/>
    </location>
</feature>
<name>A0A8K0UMT9_9AGAR</name>
<dbReference type="AlphaFoldDB" id="A0A8K0UMT9"/>
<feature type="compositionally biased region" description="Low complexity" evidence="1">
    <location>
        <begin position="502"/>
        <end position="532"/>
    </location>
</feature>
<proteinExistence type="predicted"/>
<feature type="compositionally biased region" description="Low complexity" evidence="1">
    <location>
        <begin position="618"/>
        <end position="635"/>
    </location>
</feature>
<feature type="region of interest" description="Disordered" evidence="1">
    <location>
        <begin position="157"/>
        <end position="235"/>
    </location>
</feature>
<feature type="compositionally biased region" description="Polar residues" evidence="1">
    <location>
        <begin position="210"/>
        <end position="225"/>
    </location>
</feature>
<dbReference type="Proteomes" id="UP000813824">
    <property type="component" value="Unassembled WGS sequence"/>
</dbReference>
<feature type="compositionally biased region" description="Acidic residues" evidence="1">
    <location>
        <begin position="412"/>
        <end position="424"/>
    </location>
</feature>
<feature type="compositionally biased region" description="Polar residues" evidence="1">
    <location>
        <begin position="174"/>
        <end position="192"/>
    </location>
</feature>
<comment type="caution">
    <text evidence="2">The sequence shown here is derived from an EMBL/GenBank/DDBJ whole genome shotgun (WGS) entry which is preliminary data.</text>
</comment>
<evidence type="ECO:0000313" key="2">
    <source>
        <dbReference type="EMBL" id="KAH8096964.1"/>
    </source>
</evidence>
<keyword evidence="3" id="KW-1185">Reference proteome</keyword>
<organism evidence="2 3">
    <name type="scientific">Cristinia sonorae</name>
    <dbReference type="NCBI Taxonomy" id="1940300"/>
    <lineage>
        <taxon>Eukaryota</taxon>
        <taxon>Fungi</taxon>
        <taxon>Dikarya</taxon>
        <taxon>Basidiomycota</taxon>
        <taxon>Agaricomycotina</taxon>
        <taxon>Agaricomycetes</taxon>
        <taxon>Agaricomycetidae</taxon>
        <taxon>Agaricales</taxon>
        <taxon>Pleurotineae</taxon>
        <taxon>Stephanosporaceae</taxon>
        <taxon>Cristinia</taxon>
    </lineage>
</organism>
<evidence type="ECO:0000256" key="1">
    <source>
        <dbReference type="SAM" id="MobiDB-lite"/>
    </source>
</evidence>
<protein>
    <submittedName>
        <fullName evidence="2">Uncharacterized protein</fullName>
    </submittedName>
</protein>
<accession>A0A8K0UMT9</accession>